<dbReference type="EMBL" id="CAJVCH010476699">
    <property type="protein sequence ID" value="CAG7820378.1"/>
    <property type="molecule type" value="Genomic_DNA"/>
</dbReference>
<evidence type="ECO:0000313" key="2">
    <source>
        <dbReference type="EMBL" id="CAG7820378.1"/>
    </source>
</evidence>
<organism evidence="2 3">
    <name type="scientific">Allacma fusca</name>
    <dbReference type="NCBI Taxonomy" id="39272"/>
    <lineage>
        <taxon>Eukaryota</taxon>
        <taxon>Metazoa</taxon>
        <taxon>Ecdysozoa</taxon>
        <taxon>Arthropoda</taxon>
        <taxon>Hexapoda</taxon>
        <taxon>Collembola</taxon>
        <taxon>Symphypleona</taxon>
        <taxon>Sminthuridae</taxon>
        <taxon>Allacma</taxon>
    </lineage>
</organism>
<keyword evidence="1" id="KW-1133">Transmembrane helix</keyword>
<evidence type="ECO:0000256" key="1">
    <source>
        <dbReference type="SAM" id="Phobius"/>
    </source>
</evidence>
<sequence>MVIILLTLLGKFRSSIFPVIQKRKKSCWAFLLTAIGLNVLSLFNCLQSIFLLNFFRTEPFLEQCKCTLTPSNECFIRALFFCLDMATTMSNSYIPLFVIAFGLVLLEVHDRCIENFHGIIMKNEVMSKSCSISINGESLEPSVKHEKEFLEEFKKDFGALTEAFRVYLEVSGID</sequence>
<keyword evidence="1" id="KW-0812">Transmembrane</keyword>
<evidence type="ECO:0000313" key="3">
    <source>
        <dbReference type="Proteomes" id="UP000708208"/>
    </source>
</evidence>
<dbReference type="Proteomes" id="UP000708208">
    <property type="component" value="Unassembled WGS sequence"/>
</dbReference>
<accession>A0A8J2PFP7</accession>
<proteinExistence type="predicted"/>
<feature type="transmembrane region" description="Helical" evidence="1">
    <location>
        <begin position="30"/>
        <end position="55"/>
    </location>
</feature>
<keyword evidence="3" id="KW-1185">Reference proteome</keyword>
<comment type="caution">
    <text evidence="2">The sequence shown here is derived from an EMBL/GenBank/DDBJ whole genome shotgun (WGS) entry which is preliminary data.</text>
</comment>
<keyword evidence="1" id="KW-0472">Membrane</keyword>
<gene>
    <name evidence="2" type="ORF">AFUS01_LOCUS30770</name>
</gene>
<feature type="non-terminal residue" evidence="2">
    <location>
        <position position="174"/>
    </location>
</feature>
<name>A0A8J2PFP7_9HEXA</name>
<dbReference type="AlphaFoldDB" id="A0A8J2PFP7"/>
<protein>
    <submittedName>
        <fullName evidence="2">Uncharacterized protein</fullName>
    </submittedName>
</protein>
<reference evidence="2" key="1">
    <citation type="submission" date="2021-06" db="EMBL/GenBank/DDBJ databases">
        <authorList>
            <person name="Hodson N. C."/>
            <person name="Mongue J. A."/>
            <person name="Jaron S. K."/>
        </authorList>
    </citation>
    <scope>NUCLEOTIDE SEQUENCE</scope>
</reference>